<dbReference type="Pfam" id="PF07661">
    <property type="entry name" value="MORN_2"/>
    <property type="match status" value="4"/>
</dbReference>
<dbReference type="AlphaFoldDB" id="A0A3E0HJ30"/>
<dbReference type="EMBL" id="QUNS01000007">
    <property type="protein sequence ID" value="REH46499.1"/>
    <property type="molecule type" value="Genomic_DNA"/>
</dbReference>
<evidence type="ECO:0000313" key="2">
    <source>
        <dbReference type="EMBL" id="REH46499.1"/>
    </source>
</evidence>
<reference evidence="2 3" key="1">
    <citation type="submission" date="2018-08" db="EMBL/GenBank/DDBJ databases">
        <title>Genomic Encyclopedia of Type Strains, Phase IV (KMG-IV): sequencing the most valuable type-strain genomes for metagenomic binning, comparative biology and taxonomic classification.</title>
        <authorList>
            <person name="Goeker M."/>
        </authorList>
    </citation>
    <scope>NUCLEOTIDE SEQUENCE [LARGE SCALE GENOMIC DNA]</scope>
    <source>
        <strain evidence="2 3">DSM 18841</strain>
    </source>
</reference>
<dbReference type="RefSeq" id="WP_115901731.1">
    <property type="nucleotide sequence ID" value="NZ_QUNS01000007.1"/>
</dbReference>
<accession>A0A3E0HJ30</accession>
<evidence type="ECO:0000313" key="3">
    <source>
        <dbReference type="Proteomes" id="UP000256884"/>
    </source>
</evidence>
<keyword evidence="3" id="KW-1185">Reference proteome</keyword>
<proteinExistence type="predicted"/>
<dbReference type="PANTHER" id="PTHR33706:SF1">
    <property type="entry name" value="TPR REPEAT PROTEIN"/>
    <property type="match status" value="1"/>
</dbReference>
<gene>
    <name evidence="2" type="ORF">C7448_10759</name>
</gene>
<dbReference type="PANTHER" id="PTHR33706">
    <property type="entry name" value="MORN VARIANT REPEAT PROTEIN"/>
    <property type="match status" value="1"/>
</dbReference>
<dbReference type="OrthoDB" id="9812747at2"/>
<feature type="signal peptide" evidence="1">
    <location>
        <begin position="1"/>
        <end position="19"/>
    </location>
</feature>
<feature type="chain" id="PRO_5017615173" evidence="1">
    <location>
        <begin position="20"/>
        <end position="319"/>
    </location>
</feature>
<dbReference type="Proteomes" id="UP000256884">
    <property type="component" value="Unassembled WGS sequence"/>
</dbReference>
<dbReference type="SUPFAM" id="SSF82185">
    <property type="entry name" value="Histone H3 K4-specific methyltransferase SET7/9 N-terminal domain"/>
    <property type="match status" value="2"/>
</dbReference>
<protein>
    <submittedName>
        <fullName evidence="2">MORN repeat protein</fullName>
    </submittedName>
</protein>
<name>A0A3E0HJ30_9FLAO</name>
<organism evidence="2 3">
    <name type="scientific">Tenacibaculum gallaicum</name>
    <dbReference type="NCBI Taxonomy" id="561505"/>
    <lineage>
        <taxon>Bacteria</taxon>
        <taxon>Pseudomonadati</taxon>
        <taxon>Bacteroidota</taxon>
        <taxon>Flavobacteriia</taxon>
        <taxon>Flavobacteriales</taxon>
        <taxon>Flavobacteriaceae</taxon>
        <taxon>Tenacibaculum</taxon>
    </lineage>
</organism>
<evidence type="ECO:0000256" key="1">
    <source>
        <dbReference type="SAM" id="SignalP"/>
    </source>
</evidence>
<dbReference type="InterPro" id="IPR011652">
    <property type="entry name" value="MORN_2"/>
</dbReference>
<dbReference type="Gene3D" id="3.90.930.1">
    <property type="match status" value="2"/>
</dbReference>
<keyword evidence="1" id="KW-0732">Signal</keyword>
<comment type="caution">
    <text evidence="2">The sequence shown here is derived from an EMBL/GenBank/DDBJ whole genome shotgun (WGS) entry which is preliminary data.</text>
</comment>
<sequence>MKTLFLNFLLLAIPSIVFAQEDDIIEESIIETTIDEVEKEHIEYYPNGQLKEQCLKNEKGDLLGEWKSYYQNGKLQEKGKYFNNKKNGEWKKYHENGQLFEVAMYNEEGNVQGKIIRYHDNSKKAKVGYGEGTGVYKWTKEYDIEGRLINEELTSFKWKTYNEDGTLYRSGEYLDKKKNGKWAWYTDNKIKFFFEKKNGLTTGMQSFYRNGHKNEVFEYDKEGNKIKETKYYNNDNHSLEFIKSYKNNLKHGKWVSYFKEGTFDEVIEYEEGDKHGEEKWYYENGKLKLYKKYQKGRKIEKAMVYDEKGKIIKTEKLEN</sequence>